<dbReference type="InterPro" id="IPR004776">
    <property type="entry name" value="Mem_transp_PIN-like"/>
</dbReference>
<dbReference type="Pfam" id="PF03547">
    <property type="entry name" value="Mem_trans"/>
    <property type="match status" value="2"/>
</dbReference>
<dbReference type="EMBL" id="CP002623">
    <property type="protein sequence ID" value="AEI95822.1"/>
    <property type="molecule type" value="Genomic_DNA"/>
</dbReference>
<dbReference type="STRING" id="391595.RLO149_c039200"/>
<keyword evidence="10" id="KW-1185">Reference proteome</keyword>
<dbReference type="AlphaFoldDB" id="F7ZDN7"/>
<feature type="transmembrane region" description="Helical" evidence="8">
    <location>
        <begin position="122"/>
        <end position="144"/>
    </location>
</feature>
<feature type="transmembrane region" description="Helical" evidence="8">
    <location>
        <begin position="209"/>
        <end position="229"/>
    </location>
</feature>
<gene>
    <name evidence="9" type="ordered locus">RLO149_c039200</name>
</gene>
<feature type="transmembrane region" description="Helical" evidence="8">
    <location>
        <begin position="241"/>
        <end position="260"/>
    </location>
</feature>
<feature type="transmembrane region" description="Helical" evidence="8">
    <location>
        <begin position="66"/>
        <end position="88"/>
    </location>
</feature>
<evidence type="ECO:0000256" key="1">
    <source>
        <dbReference type="ARBA" id="ARBA00004651"/>
    </source>
</evidence>
<proteinExistence type="inferred from homology"/>
<keyword evidence="3" id="KW-0813">Transport</keyword>
<dbReference type="GO" id="GO:0055085">
    <property type="term" value="P:transmembrane transport"/>
    <property type="evidence" value="ECO:0007669"/>
    <property type="project" value="InterPro"/>
</dbReference>
<keyword evidence="7 8" id="KW-0472">Membrane</keyword>
<dbReference type="RefSeq" id="WP_013963704.1">
    <property type="nucleotide sequence ID" value="NC_015730.1"/>
</dbReference>
<evidence type="ECO:0000313" key="9">
    <source>
        <dbReference type="EMBL" id="AEI95822.1"/>
    </source>
</evidence>
<feature type="transmembrane region" description="Helical" evidence="8">
    <location>
        <begin position="156"/>
        <end position="172"/>
    </location>
</feature>
<dbReference type="InterPro" id="IPR038770">
    <property type="entry name" value="Na+/solute_symporter_sf"/>
</dbReference>
<evidence type="ECO:0000256" key="2">
    <source>
        <dbReference type="ARBA" id="ARBA00010145"/>
    </source>
</evidence>
<accession>F7ZDN7</accession>
<feature type="transmembrane region" description="Helical" evidence="8">
    <location>
        <begin position="36"/>
        <end position="54"/>
    </location>
</feature>
<organism evidence="9 10">
    <name type="scientific">Roseobacter litoralis (strain ATCC 49566 / DSM 6996 / JCM 21268 / NBRC 15278 / OCh 149)</name>
    <dbReference type="NCBI Taxonomy" id="391595"/>
    <lineage>
        <taxon>Bacteria</taxon>
        <taxon>Pseudomonadati</taxon>
        <taxon>Pseudomonadota</taxon>
        <taxon>Alphaproteobacteria</taxon>
        <taxon>Rhodobacterales</taxon>
        <taxon>Roseobacteraceae</taxon>
        <taxon>Roseobacter</taxon>
    </lineage>
</organism>
<evidence type="ECO:0000256" key="3">
    <source>
        <dbReference type="ARBA" id="ARBA00022448"/>
    </source>
</evidence>
<comment type="similarity">
    <text evidence="2">Belongs to the auxin efflux carrier (TC 2.A.69) family.</text>
</comment>
<dbReference type="PANTHER" id="PTHR36838">
    <property type="entry name" value="AUXIN EFFLUX CARRIER FAMILY PROTEIN"/>
    <property type="match status" value="1"/>
</dbReference>
<dbReference type="KEGG" id="rli:RLO149_c039200"/>
<name>F7ZDN7_ROSLO</name>
<evidence type="ECO:0000256" key="7">
    <source>
        <dbReference type="ARBA" id="ARBA00023136"/>
    </source>
</evidence>
<dbReference type="HOGENOM" id="CLU_056175_4_1_5"/>
<evidence type="ECO:0000256" key="6">
    <source>
        <dbReference type="ARBA" id="ARBA00022989"/>
    </source>
</evidence>
<evidence type="ECO:0000256" key="8">
    <source>
        <dbReference type="SAM" id="Phobius"/>
    </source>
</evidence>
<evidence type="ECO:0000256" key="4">
    <source>
        <dbReference type="ARBA" id="ARBA00022475"/>
    </source>
</evidence>
<dbReference type="Gene3D" id="1.20.1530.20">
    <property type="match status" value="1"/>
</dbReference>
<feature type="transmembrane region" description="Helical" evidence="8">
    <location>
        <begin position="184"/>
        <end position="202"/>
    </location>
</feature>
<reference evidence="9 10" key="1">
    <citation type="journal article" date="2011" name="BMC Genomics">
        <title>Comparative genome analysis and genome-guided physiological analysis of Roseobacter litoralis.</title>
        <authorList>
            <person name="Kalhoefer D."/>
            <person name="Thole S."/>
            <person name="Voget S."/>
            <person name="Lehmann R."/>
            <person name="Liesegang H."/>
            <person name="Wollher A."/>
            <person name="Daniel R."/>
            <person name="Simon M."/>
            <person name="Brinkhoff T."/>
        </authorList>
    </citation>
    <scope>NUCLEOTIDE SEQUENCE [LARGE SCALE GENOMIC DNA]</scope>
    <source>
        <strain evidence="10">ATCC 49566 / DSM 6996 / JCM 21268 / NBRC 15278 / OCh 149</strain>
    </source>
</reference>
<evidence type="ECO:0000313" key="10">
    <source>
        <dbReference type="Proteomes" id="UP000001353"/>
    </source>
</evidence>
<keyword evidence="6 8" id="KW-1133">Transmembrane helix</keyword>
<comment type="subcellular location">
    <subcellularLocation>
        <location evidence="1">Cell membrane</location>
        <topology evidence="1">Multi-pass membrane protein</topology>
    </subcellularLocation>
</comment>
<dbReference type="eggNOG" id="COG0679">
    <property type="taxonomic scope" value="Bacteria"/>
</dbReference>
<keyword evidence="4" id="KW-1003">Cell membrane</keyword>
<sequence>MNLALTVLEIVAPVFLLAAIGFVWVKLGNEYRIRFVTQLAMTLSVPCLVFVSLMQTEIAPEDLTALSLAAIGAYGIVTIAILVLVFVLRLNRQTFAAPLMFGNTGNIGLPLAFFAYGETGLGYAIIVFGIMAVWSFTFGVWLVAGAGSLGKVIREPMVAGTILGAIFLWQGWQTPPFVTNTLDLIGQMAIPLMLITLGVAIARLKPGGVLRATALSAVKLVICTGVAWYVGDAFALDRVALGVLVLQVATPVAVTSYMLAEKYGADAEEVAGLVVASTLMSVAALPLLLGFLL</sequence>
<feature type="transmembrane region" description="Helical" evidence="8">
    <location>
        <begin position="6"/>
        <end position="24"/>
    </location>
</feature>
<dbReference type="OrthoDB" id="3238001at2"/>
<evidence type="ECO:0000256" key="5">
    <source>
        <dbReference type="ARBA" id="ARBA00022692"/>
    </source>
</evidence>
<dbReference type="GO" id="GO:0005886">
    <property type="term" value="C:plasma membrane"/>
    <property type="evidence" value="ECO:0007669"/>
    <property type="project" value="UniProtKB-SubCell"/>
</dbReference>
<dbReference type="Proteomes" id="UP000001353">
    <property type="component" value="Chromosome"/>
</dbReference>
<feature type="transmembrane region" description="Helical" evidence="8">
    <location>
        <begin position="95"/>
        <end position="116"/>
    </location>
</feature>
<protein>
    <submittedName>
        <fullName evidence="9">Membrane transport-like protein</fullName>
    </submittedName>
</protein>
<feature type="transmembrane region" description="Helical" evidence="8">
    <location>
        <begin position="272"/>
        <end position="292"/>
    </location>
</feature>
<dbReference type="PANTHER" id="PTHR36838:SF1">
    <property type="entry name" value="SLR1864 PROTEIN"/>
    <property type="match status" value="1"/>
</dbReference>
<keyword evidence="5 8" id="KW-0812">Transmembrane</keyword>